<dbReference type="Gene3D" id="2.170.270.10">
    <property type="entry name" value="SET domain"/>
    <property type="match status" value="1"/>
</dbReference>
<evidence type="ECO:0000313" key="3">
    <source>
        <dbReference type="Proteomes" id="UP000023152"/>
    </source>
</evidence>
<organism evidence="2 3">
    <name type="scientific">Reticulomyxa filosa</name>
    <dbReference type="NCBI Taxonomy" id="46433"/>
    <lineage>
        <taxon>Eukaryota</taxon>
        <taxon>Sar</taxon>
        <taxon>Rhizaria</taxon>
        <taxon>Retaria</taxon>
        <taxon>Foraminifera</taxon>
        <taxon>Monothalamids</taxon>
        <taxon>Reticulomyxidae</taxon>
        <taxon>Reticulomyxa</taxon>
    </lineage>
</organism>
<dbReference type="InterPro" id="IPR046341">
    <property type="entry name" value="SET_dom_sf"/>
</dbReference>
<gene>
    <name evidence="2" type="ORF">RFI_19397</name>
</gene>
<keyword evidence="3" id="KW-1185">Reference proteome</keyword>
<feature type="signal peptide" evidence="1">
    <location>
        <begin position="1"/>
        <end position="25"/>
    </location>
</feature>
<reference evidence="2 3" key="1">
    <citation type="journal article" date="2013" name="Curr. Biol.">
        <title>The Genome of the Foraminiferan Reticulomyxa filosa.</title>
        <authorList>
            <person name="Glockner G."/>
            <person name="Hulsmann N."/>
            <person name="Schleicher M."/>
            <person name="Noegel A.A."/>
            <person name="Eichinger L."/>
            <person name="Gallinger C."/>
            <person name="Pawlowski J."/>
            <person name="Sierra R."/>
            <person name="Euteneuer U."/>
            <person name="Pillet L."/>
            <person name="Moustafa A."/>
            <person name="Platzer M."/>
            <person name="Groth M."/>
            <person name="Szafranski K."/>
            <person name="Schliwa M."/>
        </authorList>
    </citation>
    <scope>NUCLEOTIDE SEQUENCE [LARGE SCALE GENOMIC DNA]</scope>
</reference>
<protein>
    <submittedName>
        <fullName evidence="2">Uncharacterized protein</fullName>
    </submittedName>
</protein>
<dbReference type="AlphaFoldDB" id="X6MWB3"/>
<evidence type="ECO:0000313" key="2">
    <source>
        <dbReference type="EMBL" id="ETO17906.1"/>
    </source>
</evidence>
<dbReference type="Proteomes" id="UP000023152">
    <property type="component" value="Unassembled WGS sequence"/>
</dbReference>
<accession>X6MWB3</accession>
<dbReference type="SUPFAM" id="SSF82199">
    <property type="entry name" value="SET domain"/>
    <property type="match status" value="1"/>
</dbReference>
<dbReference type="EMBL" id="ASPP01015784">
    <property type="protein sequence ID" value="ETO17906.1"/>
    <property type="molecule type" value="Genomic_DNA"/>
</dbReference>
<comment type="caution">
    <text evidence="2">The sequence shown here is derived from an EMBL/GenBank/DDBJ whole genome shotgun (WGS) entry which is preliminary data.</text>
</comment>
<sequence>MFITKLAKIFTFSTFVVVVVVLLCAEEIERKTMPANTGTEEKINKLQQIPKYHLENLNKDWKMTKHSISKQVEKLLDRDWDVWVAECDTAHQSYVIDKTNPAMKCVDSSIHDNTVYGLFAIEDIPKHTVLFEYTGVVHKADEAERPLSHIEHELDQTTLFTLCGRHKPLDGKKWQAKKSNGH</sequence>
<feature type="chain" id="PRO_5004975459" evidence="1">
    <location>
        <begin position="26"/>
        <end position="182"/>
    </location>
</feature>
<evidence type="ECO:0000256" key="1">
    <source>
        <dbReference type="SAM" id="SignalP"/>
    </source>
</evidence>
<proteinExistence type="predicted"/>
<keyword evidence="1" id="KW-0732">Signal</keyword>
<name>X6MWB3_RETFI</name>